<reference evidence="1" key="1">
    <citation type="submission" date="2015-12" db="EMBL/GenBank/DDBJ databases">
        <title>Gene expression during late stages of embryo sac development: a critical building block for successful pollen-pistil interactions.</title>
        <authorList>
            <person name="Liu Y."/>
            <person name="Joly V."/>
            <person name="Sabar M."/>
            <person name="Matton D.P."/>
        </authorList>
    </citation>
    <scope>NUCLEOTIDE SEQUENCE</scope>
</reference>
<feature type="non-terminal residue" evidence="1">
    <location>
        <position position="77"/>
    </location>
</feature>
<dbReference type="AlphaFoldDB" id="A0A0V0GGA3"/>
<protein>
    <submittedName>
        <fullName evidence="1">Putative ovule protein</fullName>
    </submittedName>
</protein>
<dbReference type="EMBL" id="GEDG01039432">
    <property type="protein sequence ID" value="JAP07119.1"/>
    <property type="molecule type" value="Transcribed_RNA"/>
</dbReference>
<accession>A0A0V0GGA3</accession>
<name>A0A0V0GGA3_SOLCH</name>
<evidence type="ECO:0000313" key="1">
    <source>
        <dbReference type="EMBL" id="JAP07119.1"/>
    </source>
</evidence>
<organism evidence="1">
    <name type="scientific">Solanum chacoense</name>
    <name type="common">Chaco potato</name>
    <dbReference type="NCBI Taxonomy" id="4108"/>
    <lineage>
        <taxon>Eukaryota</taxon>
        <taxon>Viridiplantae</taxon>
        <taxon>Streptophyta</taxon>
        <taxon>Embryophyta</taxon>
        <taxon>Tracheophyta</taxon>
        <taxon>Spermatophyta</taxon>
        <taxon>Magnoliopsida</taxon>
        <taxon>eudicotyledons</taxon>
        <taxon>Gunneridae</taxon>
        <taxon>Pentapetalae</taxon>
        <taxon>asterids</taxon>
        <taxon>lamiids</taxon>
        <taxon>Solanales</taxon>
        <taxon>Solanaceae</taxon>
        <taxon>Solanoideae</taxon>
        <taxon>Solaneae</taxon>
        <taxon>Solanum</taxon>
    </lineage>
</organism>
<sequence>MVALKVGFLNAQLGIRQGDPMSPFLFILSMEGLNIMVKLVNTNGWIKGFEVARKNNQRMEITQLQYVDDTLICYGEV</sequence>
<proteinExistence type="predicted"/>